<dbReference type="InterPro" id="IPR002659">
    <property type="entry name" value="Glyco_trans_31"/>
</dbReference>
<comment type="caution">
    <text evidence="11">The sequence shown here is derived from an EMBL/GenBank/DDBJ whole genome shotgun (WGS) entry which is preliminary data.</text>
</comment>
<evidence type="ECO:0000256" key="7">
    <source>
        <dbReference type="ARBA" id="ARBA00022989"/>
    </source>
</evidence>
<evidence type="ECO:0000313" key="12">
    <source>
        <dbReference type="Proteomes" id="UP000031036"/>
    </source>
</evidence>
<evidence type="ECO:0000313" key="11">
    <source>
        <dbReference type="EMBL" id="KHN87748.1"/>
    </source>
</evidence>
<dbReference type="OMA" id="NSAHILF"/>
<dbReference type="PANTHER" id="PTHR11214:SF3">
    <property type="entry name" value="BETA-1,3-GALACTOSYLTRANSFERASE 6"/>
    <property type="match status" value="1"/>
</dbReference>
<gene>
    <name evidence="11" type="primary">B3GALT1</name>
    <name evidence="11" type="ORF">Tcan_08154</name>
</gene>
<dbReference type="Pfam" id="PF01762">
    <property type="entry name" value="Galactosyl_T"/>
    <property type="match status" value="1"/>
</dbReference>
<sequence length="333" mass="38544">MDVGGASHAKGDWDERSRSKRRFLGKRKFIGYSLVLTCAVFILELIVCACFPERFDDSKIECGAQLGGGIDPYRYKWRIVPKVHCGVEKILFLVVIHTRPRHFLQRQILREIYAPRLSQNSAHILFAVGGISSNDNVQMRLESESRKTHDIIQMELRDDRRNLLIKILSWLRYVDENCGDLKYVLKIDDNILFNMESLLEILGPTDNEKRSSSPIICNETAFGEDRFRWCNAESDKNEQTIEHCSGQVYALDAAVARGMLETIGRFWNAMSDTIHVTGYFARSINVRLVRFDSLSPREQRKERLPLFVRTSNLVNEWNVWSNVTKYSLYNSII</sequence>
<protein>
    <recommendedName>
        <fullName evidence="10">Hexosyltransferase</fullName>
        <ecNumber evidence="10">2.4.1.-</ecNumber>
    </recommendedName>
</protein>
<dbReference type="PANTHER" id="PTHR11214">
    <property type="entry name" value="BETA-1,3-N-ACETYLGLUCOSAMINYLTRANSFERASE"/>
    <property type="match status" value="1"/>
</dbReference>
<keyword evidence="9 10" id="KW-0472">Membrane</keyword>
<evidence type="ECO:0000256" key="10">
    <source>
        <dbReference type="RuleBase" id="RU363063"/>
    </source>
</evidence>
<dbReference type="EMBL" id="JPKZ01000337">
    <property type="protein sequence ID" value="KHN87748.1"/>
    <property type="molecule type" value="Genomic_DNA"/>
</dbReference>
<evidence type="ECO:0000256" key="8">
    <source>
        <dbReference type="ARBA" id="ARBA00023034"/>
    </source>
</evidence>
<organism evidence="11 12">
    <name type="scientific">Toxocara canis</name>
    <name type="common">Canine roundworm</name>
    <dbReference type="NCBI Taxonomy" id="6265"/>
    <lineage>
        <taxon>Eukaryota</taxon>
        <taxon>Metazoa</taxon>
        <taxon>Ecdysozoa</taxon>
        <taxon>Nematoda</taxon>
        <taxon>Chromadorea</taxon>
        <taxon>Rhabditida</taxon>
        <taxon>Spirurina</taxon>
        <taxon>Ascaridomorpha</taxon>
        <taxon>Ascaridoidea</taxon>
        <taxon>Toxocaridae</taxon>
        <taxon>Toxocara</taxon>
    </lineage>
</organism>
<keyword evidence="7 10" id="KW-1133">Transmembrane helix</keyword>
<dbReference type="Gene3D" id="3.90.550.50">
    <property type="match status" value="1"/>
</dbReference>
<evidence type="ECO:0000256" key="9">
    <source>
        <dbReference type="ARBA" id="ARBA00023136"/>
    </source>
</evidence>
<dbReference type="STRING" id="6265.A0A0B2W1C1"/>
<dbReference type="AlphaFoldDB" id="A0A0B2W1C1"/>
<evidence type="ECO:0000256" key="5">
    <source>
        <dbReference type="ARBA" id="ARBA00022692"/>
    </source>
</evidence>
<proteinExistence type="inferred from homology"/>
<accession>A0A0B2W1C1</accession>
<name>A0A0B2W1C1_TOXCA</name>
<dbReference type="GO" id="GO:0006493">
    <property type="term" value="P:protein O-linked glycosylation"/>
    <property type="evidence" value="ECO:0007669"/>
    <property type="project" value="TreeGrafter"/>
</dbReference>
<comment type="similarity">
    <text evidence="2 10">Belongs to the glycosyltransferase 31 family.</text>
</comment>
<evidence type="ECO:0000256" key="1">
    <source>
        <dbReference type="ARBA" id="ARBA00004323"/>
    </source>
</evidence>
<reference evidence="11 12" key="1">
    <citation type="submission" date="2014-11" db="EMBL/GenBank/DDBJ databases">
        <title>Genetic blueprint of the zoonotic pathogen Toxocara canis.</title>
        <authorList>
            <person name="Zhu X.-Q."/>
            <person name="Korhonen P.K."/>
            <person name="Cai H."/>
            <person name="Young N.D."/>
            <person name="Nejsum P."/>
            <person name="von Samson-Himmelstjerna G."/>
            <person name="Boag P.R."/>
            <person name="Tan P."/>
            <person name="Li Q."/>
            <person name="Min J."/>
            <person name="Yang Y."/>
            <person name="Wang X."/>
            <person name="Fang X."/>
            <person name="Hall R.S."/>
            <person name="Hofmann A."/>
            <person name="Sternberg P.W."/>
            <person name="Jex A.R."/>
            <person name="Gasser R.B."/>
        </authorList>
    </citation>
    <scope>NUCLEOTIDE SEQUENCE [LARGE SCALE GENOMIC DNA]</scope>
    <source>
        <strain evidence="11">PN_DK_2014</strain>
    </source>
</reference>
<keyword evidence="8 10" id="KW-0333">Golgi apparatus</keyword>
<evidence type="ECO:0000256" key="4">
    <source>
        <dbReference type="ARBA" id="ARBA00022679"/>
    </source>
</evidence>
<dbReference type="GO" id="GO:0016758">
    <property type="term" value="F:hexosyltransferase activity"/>
    <property type="evidence" value="ECO:0007669"/>
    <property type="project" value="InterPro"/>
</dbReference>
<dbReference type="GO" id="GO:0000139">
    <property type="term" value="C:Golgi membrane"/>
    <property type="evidence" value="ECO:0007669"/>
    <property type="project" value="UniProtKB-SubCell"/>
</dbReference>
<dbReference type="EC" id="2.4.1.-" evidence="10"/>
<keyword evidence="6 10" id="KW-0735">Signal-anchor</keyword>
<dbReference type="Proteomes" id="UP000031036">
    <property type="component" value="Unassembled WGS sequence"/>
</dbReference>
<keyword evidence="4 11" id="KW-0808">Transferase</keyword>
<evidence type="ECO:0000256" key="2">
    <source>
        <dbReference type="ARBA" id="ARBA00008661"/>
    </source>
</evidence>
<dbReference type="OrthoDB" id="6381420at2759"/>
<evidence type="ECO:0000256" key="3">
    <source>
        <dbReference type="ARBA" id="ARBA00022676"/>
    </source>
</evidence>
<keyword evidence="12" id="KW-1185">Reference proteome</keyword>
<keyword evidence="5 10" id="KW-0812">Transmembrane</keyword>
<feature type="transmembrane region" description="Helical" evidence="10">
    <location>
        <begin position="29"/>
        <end position="47"/>
    </location>
</feature>
<comment type="subcellular location">
    <subcellularLocation>
        <location evidence="1 10">Golgi apparatus membrane</location>
        <topology evidence="1 10">Single-pass type II membrane protein</topology>
    </subcellularLocation>
</comment>
<keyword evidence="3 10" id="KW-0328">Glycosyltransferase</keyword>
<evidence type="ECO:0000256" key="6">
    <source>
        <dbReference type="ARBA" id="ARBA00022968"/>
    </source>
</evidence>